<gene>
    <name evidence="7" type="ORF">US96_C0016G0009</name>
</gene>
<reference evidence="7 8" key="1">
    <citation type="journal article" date="2015" name="Nature">
        <title>rRNA introns, odd ribosomes, and small enigmatic genomes across a large radiation of phyla.</title>
        <authorList>
            <person name="Brown C.T."/>
            <person name="Hug L.A."/>
            <person name="Thomas B.C."/>
            <person name="Sharon I."/>
            <person name="Castelle C.J."/>
            <person name="Singh A."/>
            <person name="Wilkins M.J."/>
            <person name="Williams K.H."/>
            <person name="Banfield J.F."/>
        </authorList>
    </citation>
    <scope>NUCLEOTIDE SEQUENCE [LARGE SCALE GENOMIC DNA]</scope>
</reference>
<keyword evidence="2" id="KW-0067">ATP-binding</keyword>
<dbReference type="Pfam" id="PF07724">
    <property type="entry name" value="AAA_2"/>
    <property type="match status" value="1"/>
</dbReference>
<keyword evidence="3" id="KW-0143">Chaperone</keyword>
<dbReference type="Gene3D" id="3.40.50.300">
    <property type="entry name" value="P-loop containing nucleotide triphosphate hydrolases"/>
    <property type="match status" value="2"/>
</dbReference>
<dbReference type="InterPro" id="IPR050130">
    <property type="entry name" value="ClpA_ClpB"/>
</dbReference>
<evidence type="ECO:0000256" key="1">
    <source>
        <dbReference type="ARBA" id="ARBA00022741"/>
    </source>
</evidence>
<protein>
    <submittedName>
        <fullName evidence="7">Clp protease ATP binding subunit</fullName>
    </submittedName>
</protein>
<dbReference type="InterPro" id="IPR019489">
    <property type="entry name" value="Clp_ATPase_C"/>
</dbReference>
<evidence type="ECO:0000313" key="8">
    <source>
        <dbReference type="Proteomes" id="UP000034181"/>
    </source>
</evidence>
<evidence type="ECO:0000259" key="6">
    <source>
        <dbReference type="SMART" id="SM01086"/>
    </source>
</evidence>
<dbReference type="GO" id="GO:0008233">
    <property type="term" value="F:peptidase activity"/>
    <property type="evidence" value="ECO:0007669"/>
    <property type="project" value="UniProtKB-KW"/>
</dbReference>
<dbReference type="PANTHER" id="PTHR11638:SF18">
    <property type="entry name" value="HEAT SHOCK PROTEIN 104"/>
    <property type="match status" value="1"/>
</dbReference>
<evidence type="ECO:0000256" key="4">
    <source>
        <dbReference type="SAM" id="Phobius"/>
    </source>
</evidence>
<dbReference type="Pfam" id="PF10431">
    <property type="entry name" value="ClpB_D2-small"/>
    <property type="match status" value="1"/>
</dbReference>
<keyword evidence="4" id="KW-1133">Transmembrane helix</keyword>
<evidence type="ECO:0000256" key="2">
    <source>
        <dbReference type="ARBA" id="ARBA00022840"/>
    </source>
</evidence>
<dbReference type="InterPro" id="IPR003593">
    <property type="entry name" value="AAA+_ATPase"/>
</dbReference>
<dbReference type="Proteomes" id="UP000034181">
    <property type="component" value="Unassembled WGS sequence"/>
</dbReference>
<keyword evidence="7" id="KW-0378">Hydrolase</keyword>
<keyword evidence="4" id="KW-0472">Membrane</keyword>
<sequence length="818" mass="91966">MEFLTWHYKAGLQFFIRKWKNTLDWIVHYFSLSLLITSLFSSYKRLADDQKTGFNPNLYFQKLMFNFVSRGIGAVTRMTLFVLGMGLYFATGVSGVFGIILWCVFPVIGLPFYSKHQRHPKTLALKVRHELITHSDNQIKYLFDNPAGNFVLKHLDLKYSEVIENLKMPEINFSEFYPTTYADIFHKFIEDQAWPMEYFRKLGIISTDFLIASSWWDKKQLEIAEIEPLEHFGRPGIGLELLFGYTPTLNKFTADLSVKQSYSHHLIGREKVVARLERALTSGNSAMVIGTPGVGRKTVVMEFAIKAAQGLLGSQMAYRRVLEFDYNFLLSDTGDLNLKKSKLSAVLSEAAQAGNIILVIRDFHRLINQSVEGMDLTDIFEKFLEKRDLKIIGMSTRAEFDRFIAPNLRIMKFMDIVDIQPPTKEEAMLILVEAADLVEITKAKTIMVQSMRAILDGADRYISEIPFPEKALEILDAVVTYKGQNGGNIITPKDVNLILSERTGIAMSALDNRTKKQLVDLENLIHKELVNQEAAVSLIAQSLRSRTTGVREENRPVGSFLFLGPTGVGKTQTAKVLAKVYYESESSIIRFDMAEYATADGVARLIGSSTTSNPGVLTNAIRNKPASLLLLDEIEKAPSDVFNLLLTLLDEGYITDVQGRKIDCRHLFVIATSNAAAEFIREQVQNNVDPQSLQKIVLENIQKNGLFSPELLNRFDGVVVYEPLTSDKLVQVATLQLNELAKNLAKKNIFLEVTDEAAQKVAYDGFDPAFGARPMRRIVDLVLGDIIGKAILNGELSDGDTFQLIPGQDKNSYSIQKA</sequence>
<dbReference type="PATRIC" id="fig|1618569.3.peg.444"/>
<organism evidence="7 8">
    <name type="scientific">Candidatus Woesebacteria bacterium GW2011_GWB1_38_5b</name>
    <dbReference type="NCBI Taxonomy" id="1618569"/>
    <lineage>
        <taxon>Bacteria</taxon>
        <taxon>Candidatus Woeseibacteriota</taxon>
    </lineage>
</organism>
<dbReference type="InterPro" id="IPR001270">
    <property type="entry name" value="ClpA/B"/>
</dbReference>
<accession>A0A0G0KI23</accession>
<feature type="transmembrane region" description="Helical" evidence="4">
    <location>
        <begin position="25"/>
        <end position="43"/>
    </location>
</feature>
<dbReference type="SMART" id="SM00382">
    <property type="entry name" value="AAA"/>
    <property type="match status" value="2"/>
</dbReference>
<dbReference type="EMBL" id="LBUZ01000016">
    <property type="protein sequence ID" value="KKQ75155.1"/>
    <property type="molecule type" value="Genomic_DNA"/>
</dbReference>
<dbReference type="InterPro" id="IPR003959">
    <property type="entry name" value="ATPase_AAA_core"/>
</dbReference>
<keyword evidence="7" id="KW-0645">Protease</keyword>
<keyword evidence="1" id="KW-0547">Nucleotide-binding</keyword>
<feature type="domain" description="AAA+ ATPase" evidence="5">
    <location>
        <begin position="282"/>
        <end position="423"/>
    </location>
</feature>
<feature type="domain" description="AAA+ ATPase" evidence="5">
    <location>
        <begin position="556"/>
        <end position="725"/>
    </location>
</feature>
<dbReference type="PANTHER" id="PTHR11638">
    <property type="entry name" value="ATP-DEPENDENT CLP PROTEASE"/>
    <property type="match status" value="1"/>
</dbReference>
<dbReference type="GO" id="GO:0005524">
    <property type="term" value="F:ATP binding"/>
    <property type="evidence" value="ECO:0007669"/>
    <property type="project" value="UniProtKB-KW"/>
</dbReference>
<dbReference type="GO" id="GO:0034605">
    <property type="term" value="P:cellular response to heat"/>
    <property type="evidence" value="ECO:0007669"/>
    <property type="project" value="TreeGrafter"/>
</dbReference>
<dbReference type="GO" id="GO:0006508">
    <property type="term" value="P:proteolysis"/>
    <property type="evidence" value="ECO:0007669"/>
    <property type="project" value="UniProtKB-KW"/>
</dbReference>
<dbReference type="SMART" id="SM01086">
    <property type="entry name" value="ClpB_D2-small"/>
    <property type="match status" value="1"/>
</dbReference>
<dbReference type="CDD" id="cd19499">
    <property type="entry name" value="RecA-like_ClpB_Hsp104-like"/>
    <property type="match status" value="1"/>
</dbReference>
<dbReference type="PRINTS" id="PR00300">
    <property type="entry name" value="CLPPROTEASEA"/>
</dbReference>
<evidence type="ECO:0000256" key="3">
    <source>
        <dbReference type="ARBA" id="ARBA00023186"/>
    </source>
</evidence>
<evidence type="ECO:0000259" key="5">
    <source>
        <dbReference type="SMART" id="SM00382"/>
    </source>
</evidence>
<evidence type="ECO:0000313" key="7">
    <source>
        <dbReference type="EMBL" id="KKQ75155.1"/>
    </source>
</evidence>
<dbReference type="SUPFAM" id="SSF52540">
    <property type="entry name" value="P-loop containing nucleoside triphosphate hydrolases"/>
    <property type="match status" value="2"/>
</dbReference>
<dbReference type="InterPro" id="IPR027417">
    <property type="entry name" value="P-loop_NTPase"/>
</dbReference>
<dbReference type="GO" id="GO:0016887">
    <property type="term" value="F:ATP hydrolysis activity"/>
    <property type="evidence" value="ECO:0007669"/>
    <property type="project" value="InterPro"/>
</dbReference>
<comment type="caution">
    <text evidence="7">The sequence shown here is derived from an EMBL/GenBank/DDBJ whole genome shotgun (WGS) entry which is preliminary data.</text>
</comment>
<dbReference type="AlphaFoldDB" id="A0A0G0KI23"/>
<feature type="domain" description="Clp ATPase C-terminal" evidence="6">
    <location>
        <begin position="724"/>
        <end position="813"/>
    </location>
</feature>
<dbReference type="GO" id="GO:0005737">
    <property type="term" value="C:cytoplasm"/>
    <property type="evidence" value="ECO:0007669"/>
    <property type="project" value="TreeGrafter"/>
</dbReference>
<name>A0A0G0KI23_9BACT</name>
<keyword evidence="4" id="KW-0812">Transmembrane</keyword>
<proteinExistence type="predicted"/>
<dbReference type="Gene3D" id="1.10.8.60">
    <property type="match status" value="1"/>
</dbReference>